<dbReference type="InterPro" id="IPR040618">
    <property type="entry name" value="Pre-Nudix"/>
</dbReference>
<dbReference type="InterPro" id="IPR000086">
    <property type="entry name" value="NUDIX_hydrolase_dom"/>
</dbReference>
<evidence type="ECO:0000259" key="4">
    <source>
        <dbReference type="PROSITE" id="PS51462"/>
    </source>
</evidence>
<dbReference type="InterPro" id="IPR015797">
    <property type="entry name" value="NUDIX_hydrolase-like_dom_sf"/>
</dbReference>
<accession>A0AAU9K2V8</accession>
<organism evidence="5 6">
    <name type="scientific">Blepharisma stoltei</name>
    <dbReference type="NCBI Taxonomy" id="1481888"/>
    <lineage>
        <taxon>Eukaryota</taxon>
        <taxon>Sar</taxon>
        <taxon>Alveolata</taxon>
        <taxon>Ciliophora</taxon>
        <taxon>Postciliodesmatophora</taxon>
        <taxon>Heterotrichea</taxon>
        <taxon>Heterotrichida</taxon>
        <taxon>Blepharismidae</taxon>
        <taxon>Blepharisma</taxon>
    </lineage>
</organism>
<proteinExistence type="inferred from homology"/>
<comment type="caution">
    <text evidence="5">The sequence shown here is derived from an EMBL/GenBank/DDBJ whole genome shotgun (WGS) entry which is preliminary data.</text>
</comment>
<dbReference type="InterPro" id="IPR020084">
    <property type="entry name" value="NUDIX_hydrolase_CS"/>
</dbReference>
<dbReference type="PRINTS" id="PR01356">
    <property type="entry name" value="GFGPROTEIN"/>
</dbReference>
<dbReference type="AlphaFoldDB" id="A0AAU9K2V8"/>
<keyword evidence="2 3" id="KW-0378">Hydrolase</keyword>
<protein>
    <recommendedName>
        <fullName evidence="4">Nudix hydrolase domain-containing protein</fullName>
    </recommendedName>
</protein>
<dbReference type="Proteomes" id="UP001162131">
    <property type="component" value="Unassembled WGS sequence"/>
</dbReference>
<dbReference type="PANTHER" id="PTHR13994">
    <property type="entry name" value="NUDIX HYDROLASE RELATED"/>
    <property type="match status" value="1"/>
</dbReference>
<sequence>MTEILQGRRDLYRCVHITDTMLPPNFESVLDNSLMLWQSDGTRGVWLEIPNTQLELAPICRNKGFYMHHVSENGLVMAKWLLSTPNKLPGYSSHYMGAGGVIFNNEGNILLIKDRVDKTGIDQWKLPGGLLDPGELVLEAACREVKEETGIDATPIGILCFREIKSLYFNRPDIYFIVLMNADNFEFNSDTSEISHICWMPFQEWLRNTPNGGGRNMLAKLYGDSQENPRDFFRKVALRNQSYEYVTPNFTKTHYLHLPSI</sequence>
<dbReference type="SUPFAM" id="SSF55811">
    <property type="entry name" value="Nudix"/>
    <property type="match status" value="1"/>
</dbReference>
<dbReference type="EMBL" id="CAJZBQ010000057">
    <property type="protein sequence ID" value="CAG9333861.1"/>
    <property type="molecule type" value="Genomic_DNA"/>
</dbReference>
<keyword evidence="6" id="KW-1185">Reference proteome</keyword>
<dbReference type="InterPro" id="IPR020476">
    <property type="entry name" value="Nudix_hydrolase"/>
</dbReference>
<evidence type="ECO:0000256" key="1">
    <source>
        <dbReference type="ARBA" id="ARBA00005582"/>
    </source>
</evidence>
<gene>
    <name evidence="5" type="ORF">BSTOLATCC_MIC59670</name>
</gene>
<evidence type="ECO:0000256" key="2">
    <source>
        <dbReference type="ARBA" id="ARBA00022801"/>
    </source>
</evidence>
<dbReference type="PROSITE" id="PS00893">
    <property type="entry name" value="NUDIX_BOX"/>
    <property type="match status" value="1"/>
</dbReference>
<dbReference type="Pfam" id="PF00293">
    <property type="entry name" value="NUDIX"/>
    <property type="match status" value="1"/>
</dbReference>
<dbReference type="PROSITE" id="PS51462">
    <property type="entry name" value="NUDIX"/>
    <property type="match status" value="1"/>
</dbReference>
<dbReference type="PANTHER" id="PTHR13994:SF13">
    <property type="entry name" value="FI03680P"/>
    <property type="match status" value="1"/>
</dbReference>
<evidence type="ECO:0000313" key="6">
    <source>
        <dbReference type="Proteomes" id="UP001162131"/>
    </source>
</evidence>
<evidence type="ECO:0000313" key="5">
    <source>
        <dbReference type="EMBL" id="CAG9333861.1"/>
    </source>
</evidence>
<dbReference type="PRINTS" id="PR00502">
    <property type="entry name" value="NUDIXFAMILY"/>
</dbReference>
<dbReference type="InterPro" id="IPR003293">
    <property type="entry name" value="Nudix_hydrolase6-like"/>
</dbReference>
<comment type="similarity">
    <text evidence="1 3">Belongs to the Nudix hydrolase family.</text>
</comment>
<reference evidence="5" key="1">
    <citation type="submission" date="2021-09" db="EMBL/GenBank/DDBJ databases">
        <authorList>
            <consortium name="AG Swart"/>
            <person name="Singh M."/>
            <person name="Singh A."/>
            <person name="Seah K."/>
            <person name="Emmerich C."/>
        </authorList>
    </citation>
    <scope>NUCLEOTIDE SEQUENCE</scope>
    <source>
        <strain evidence="5">ATCC30299</strain>
    </source>
</reference>
<dbReference type="GO" id="GO:0051287">
    <property type="term" value="F:NAD binding"/>
    <property type="evidence" value="ECO:0007669"/>
    <property type="project" value="TreeGrafter"/>
</dbReference>
<evidence type="ECO:0000256" key="3">
    <source>
        <dbReference type="RuleBase" id="RU003476"/>
    </source>
</evidence>
<dbReference type="Gene3D" id="3.40.630.30">
    <property type="match status" value="1"/>
</dbReference>
<dbReference type="GO" id="GO:0047631">
    <property type="term" value="F:ADP-ribose diphosphatase activity"/>
    <property type="evidence" value="ECO:0007669"/>
    <property type="project" value="TreeGrafter"/>
</dbReference>
<dbReference type="GO" id="GO:0035529">
    <property type="term" value="F:NADH pyrophosphatase activity"/>
    <property type="evidence" value="ECO:0007669"/>
    <property type="project" value="TreeGrafter"/>
</dbReference>
<feature type="domain" description="Nudix hydrolase" evidence="4">
    <location>
        <begin position="93"/>
        <end position="222"/>
    </location>
</feature>
<name>A0AAU9K2V8_9CILI</name>
<dbReference type="Pfam" id="PF18290">
    <property type="entry name" value="Nudix_hydro"/>
    <property type="match status" value="1"/>
</dbReference>
<dbReference type="Gene3D" id="3.90.79.10">
    <property type="entry name" value="Nucleoside Triphosphate Pyrophosphohydrolase"/>
    <property type="match status" value="1"/>
</dbReference>